<keyword evidence="1" id="KW-0812">Transmembrane</keyword>
<proteinExistence type="predicted"/>
<evidence type="ECO:0000256" key="1">
    <source>
        <dbReference type="SAM" id="Phobius"/>
    </source>
</evidence>
<protein>
    <submittedName>
        <fullName evidence="2">Uncharacterized protein</fullName>
    </submittedName>
</protein>
<keyword evidence="1" id="KW-0472">Membrane</keyword>
<sequence>MYGFSIMYFFGADRWVWLLAFAFRGVFFELIGGIYHGGVWSIIAVLPVGECMAIVLSIGLLVSVVTLSVRSQPLDLFMICWGCRRAQPWQSTENKFNSFVILTCVFVVLGRSHSRSKVPLIFFRVRDSEMLLAPMVCRGGNGQ</sequence>
<name>A0A3N4M3N2_9PEZI</name>
<dbReference type="EMBL" id="ML121529">
    <property type="protein sequence ID" value="RPB28578.1"/>
    <property type="molecule type" value="Genomic_DNA"/>
</dbReference>
<dbReference type="Proteomes" id="UP000267821">
    <property type="component" value="Unassembled WGS sequence"/>
</dbReference>
<dbReference type="InParanoid" id="A0A3N4M3N2"/>
<gene>
    <name evidence="2" type="ORF">L211DRAFT_394943</name>
</gene>
<feature type="transmembrane region" description="Helical" evidence="1">
    <location>
        <begin position="42"/>
        <end position="69"/>
    </location>
</feature>
<keyword evidence="1" id="KW-1133">Transmembrane helix</keyword>
<accession>A0A3N4M3N2</accession>
<evidence type="ECO:0000313" key="2">
    <source>
        <dbReference type="EMBL" id="RPB28578.1"/>
    </source>
</evidence>
<keyword evidence="3" id="KW-1185">Reference proteome</keyword>
<reference evidence="2 3" key="1">
    <citation type="journal article" date="2018" name="Nat. Ecol. Evol.">
        <title>Pezizomycetes genomes reveal the molecular basis of ectomycorrhizal truffle lifestyle.</title>
        <authorList>
            <person name="Murat C."/>
            <person name="Payen T."/>
            <person name="Noel B."/>
            <person name="Kuo A."/>
            <person name="Morin E."/>
            <person name="Chen J."/>
            <person name="Kohler A."/>
            <person name="Krizsan K."/>
            <person name="Balestrini R."/>
            <person name="Da Silva C."/>
            <person name="Montanini B."/>
            <person name="Hainaut M."/>
            <person name="Levati E."/>
            <person name="Barry K.W."/>
            <person name="Belfiori B."/>
            <person name="Cichocki N."/>
            <person name="Clum A."/>
            <person name="Dockter R.B."/>
            <person name="Fauchery L."/>
            <person name="Guy J."/>
            <person name="Iotti M."/>
            <person name="Le Tacon F."/>
            <person name="Lindquist E.A."/>
            <person name="Lipzen A."/>
            <person name="Malagnac F."/>
            <person name="Mello A."/>
            <person name="Molinier V."/>
            <person name="Miyauchi S."/>
            <person name="Poulain J."/>
            <person name="Riccioni C."/>
            <person name="Rubini A."/>
            <person name="Sitrit Y."/>
            <person name="Splivallo R."/>
            <person name="Traeger S."/>
            <person name="Wang M."/>
            <person name="Zifcakova L."/>
            <person name="Wipf D."/>
            <person name="Zambonelli A."/>
            <person name="Paolocci F."/>
            <person name="Nowrousian M."/>
            <person name="Ottonello S."/>
            <person name="Baldrian P."/>
            <person name="Spatafora J.W."/>
            <person name="Henrissat B."/>
            <person name="Nagy L.G."/>
            <person name="Aury J.M."/>
            <person name="Wincker P."/>
            <person name="Grigoriev I.V."/>
            <person name="Bonfante P."/>
            <person name="Martin F.M."/>
        </authorList>
    </citation>
    <scope>NUCLEOTIDE SEQUENCE [LARGE SCALE GENOMIC DNA]</scope>
    <source>
        <strain evidence="2 3">ATCC MYA-4762</strain>
    </source>
</reference>
<evidence type="ECO:0000313" key="3">
    <source>
        <dbReference type="Proteomes" id="UP000267821"/>
    </source>
</evidence>
<feature type="transmembrane region" description="Helical" evidence="1">
    <location>
        <begin position="15"/>
        <end position="35"/>
    </location>
</feature>
<dbReference type="AlphaFoldDB" id="A0A3N4M3N2"/>
<organism evidence="2 3">
    <name type="scientific">Terfezia boudieri ATCC MYA-4762</name>
    <dbReference type="NCBI Taxonomy" id="1051890"/>
    <lineage>
        <taxon>Eukaryota</taxon>
        <taxon>Fungi</taxon>
        <taxon>Dikarya</taxon>
        <taxon>Ascomycota</taxon>
        <taxon>Pezizomycotina</taxon>
        <taxon>Pezizomycetes</taxon>
        <taxon>Pezizales</taxon>
        <taxon>Pezizaceae</taxon>
        <taxon>Terfezia</taxon>
    </lineage>
</organism>